<comment type="caution">
    <text evidence="1">The sequence shown here is derived from an EMBL/GenBank/DDBJ whole genome shotgun (WGS) entry which is preliminary data.</text>
</comment>
<protein>
    <submittedName>
        <fullName evidence="1">Uncharacterized protein</fullName>
    </submittedName>
</protein>
<organism evidence="1 2">
    <name type="scientific">Parnassius mnemosyne</name>
    <name type="common">clouded apollo</name>
    <dbReference type="NCBI Taxonomy" id="213953"/>
    <lineage>
        <taxon>Eukaryota</taxon>
        <taxon>Metazoa</taxon>
        <taxon>Ecdysozoa</taxon>
        <taxon>Arthropoda</taxon>
        <taxon>Hexapoda</taxon>
        <taxon>Insecta</taxon>
        <taxon>Pterygota</taxon>
        <taxon>Neoptera</taxon>
        <taxon>Endopterygota</taxon>
        <taxon>Lepidoptera</taxon>
        <taxon>Glossata</taxon>
        <taxon>Ditrysia</taxon>
        <taxon>Papilionoidea</taxon>
        <taxon>Papilionidae</taxon>
        <taxon>Parnassiinae</taxon>
        <taxon>Parnassini</taxon>
        <taxon>Parnassius</taxon>
        <taxon>Driopa</taxon>
    </lineage>
</organism>
<name>A0AAV1L722_9NEOP</name>
<gene>
    <name evidence="1" type="ORF">PARMNEM_LOCUS10236</name>
</gene>
<evidence type="ECO:0000313" key="1">
    <source>
        <dbReference type="EMBL" id="CAK1589786.1"/>
    </source>
</evidence>
<reference evidence="1 2" key="1">
    <citation type="submission" date="2023-11" db="EMBL/GenBank/DDBJ databases">
        <authorList>
            <person name="Hedman E."/>
            <person name="Englund M."/>
            <person name="Stromberg M."/>
            <person name="Nyberg Akerstrom W."/>
            <person name="Nylinder S."/>
            <person name="Jareborg N."/>
            <person name="Kallberg Y."/>
            <person name="Kronander E."/>
        </authorList>
    </citation>
    <scope>NUCLEOTIDE SEQUENCE [LARGE SCALE GENOMIC DNA]</scope>
</reference>
<accession>A0AAV1L722</accession>
<sequence length="780" mass="89078">MEDEGTYSKKTLEECSYRYLQQLAKSMKLPCNVKKIYLIELIWAKKFSSASEVKSIVQRVKLEREQHSMAQVRKRSNKAKLKLINISELQNAEIYSLSKRTPSPPITATPRRPGNMLLHCSPDLGQTVIKYKPKQSLSHIPHRTYPSPKAPNGSDRVLRSFNLKRLNKNSGILNINDTVVGMIKTQQRINPKETRIEIVSREGNYPKFNVTAKCLVKKHRPSILSSSTLSAVKTCESRQLVPVYNGNTSPPAKRQRSISGIYPLVHEETTNRCDYLQSVGLRGRDGKMARIHALIQRRSTFTENYDILNMRTPEINLQDVINCKIDAQNLASTNLMEFVLADTNINNNFLQLPYPTNLDNQENVAQNLELLNNKQNVIEKDVSDDMHSVYYHKKIRAEQVRCNQFLGNREQIVENQTLPKINEVFTKFKDVTQPLHVQVSNESDRILNNPVYVPRNNTNTWMLENIYNIRSQFLINQPLLPVATTSSTKCVYSTPILTSAAAQPTSTVVSSERYSSLEADSRYRNYSDDNIPRLSEFLRFPQQNAHGNDYAYNEELNTSASSMDTSQSQGLGACVTIPEMVEDALEIISQDGDYMERIGMDIRVQCILCSWAGPKIMLEYHIKKEHSSQIYKQYKNEWNITFTLGSLVQCQLWLSQVIEYDSVLYVLSAKYEDPDCFMASLSILTTEESIHKVGSITLYNKVSGEPYLWEGVIQPLPSNLPYYNDLHCLKLELSRLDLLPNSANLKLLNRELVINSPNKVVVGQPELNDIHIILFIKILD</sequence>
<keyword evidence="2" id="KW-1185">Reference proteome</keyword>
<evidence type="ECO:0000313" key="2">
    <source>
        <dbReference type="Proteomes" id="UP001314205"/>
    </source>
</evidence>
<dbReference type="EMBL" id="CAVLGL010000084">
    <property type="protein sequence ID" value="CAK1589786.1"/>
    <property type="molecule type" value="Genomic_DNA"/>
</dbReference>
<dbReference type="AlphaFoldDB" id="A0AAV1L722"/>
<proteinExistence type="predicted"/>
<dbReference type="Proteomes" id="UP001314205">
    <property type="component" value="Unassembled WGS sequence"/>
</dbReference>